<feature type="transmembrane region" description="Helical" evidence="1">
    <location>
        <begin position="115"/>
        <end position="133"/>
    </location>
</feature>
<dbReference type="Proteomes" id="UP000825367">
    <property type="component" value="Chromosome"/>
</dbReference>
<feature type="transmembrane region" description="Helical" evidence="1">
    <location>
        <begin position="54"/>
        <end position="78"/>
    </location>
</feature>
<keyword evidence="1" id="KW-0812">Transmembrane</keyword>
<feature type="transmembrane region" description="Helical" evidence="1">
    <location>
        <begin position="7"/>
        <end position="29"/>
    </location>
</feature>
<name>A0ABX8VIN2_9MYCO</name>
<keyword evidence="3" id="KW-1185">Reference proteome</keyword>
<accession>A0ABX8VIN2</accession>
<gene>
    <name evidence="2" type="ORF">K0O64_20105</name>
</gene>
<keyword evidence="1" id="KW-0472">Membrane</keyword>
<reference evidence="2 3" key="1">
    <citation type="submission" date="2021-07" db="EMBL/GenBank/DDBJ databases">
        <title>Whole genome sequencing of non-tuberculosis mycobacteria type-strains.</title>
        <authorList>
            <person name="Igarashi Y."/>
            <person name="Osugi A."/>
            <person name="Mitarai S."/>
        </authorList>
    </citation>
    <scope>NUCLEOTIDE SEQUENCE [LARGE SCALE GENOMIC DNA]</scope>
    <source>
        <strain evidence="2 3">JCM 16370</strain>
    </source>
</reference>
<keyword evidence="1" id="KW-1133">Transmembrane helix</keyword>
<evidence type="ECO:0000313" key="2">
    <source>
        <dbReference type="EMBL" id="QYL15409.1"/>
    </source>
</evidence>
<proteinExistence type="predicted"/>
<protein>
    <recommendedName>
        <fullName evidence="4">Transmembrane protein</fullName>
    </recommendedName>
</protein>
<evidence type="ECO:0000313" key="3">
    <source>
        <dbReference type="Proteomes" id="UP000825367"/>
    </source>
</evidence>
<dbReference type="EMBL" id="CP080333">
    <property type="protein sequence ID" value="QYL15409.1"/>
    <property type="molecule type" value="Genomic_DNA"/>
</dbReference>
<evidence type="ECO:0008006" key="4">
    <source>
        <dbReference type="Google" id="ProtNLM"/>
    </source>
</evidence>
<sequence>MTTAAWLFAFGGCILIGIGGFFVFARPALLPEDLRYLERSASDLDTAVPRLTGWLRLVFTVLGGYAAATGILTVYLALNVRSGGLTAVIILAVAGASSIGVMAVVNLLLHSEFRWLLSAVAAVWIAATVVAVLS</sequence>
<feature type="transmembrane region" description="Helical" evidence="1">
    <location>
        <begin position="85"/>
        <end position="109"/>
    </location>
</feature>
<dbReference type="RefSeq" id="WP_096311876.1">
    <property type="nucleotide sequence ID" value="NZ_BAAAVX010000006.1"/>
</dbReference>
<evidence type="ECO:0000256" key="1">
    <source>
        <dbReference type="SAM" id="Phobius"/>
    </source>
</evidence>
<organism evidence="2 3">
    <name type="scientific">Mycolicibacterium pallens</name>
    <dbReference type="NCBI Taxonomy" id="370524"/>
    <lineage>
        <taxon>Bacteria</taxon>
        <taxon>Bacillati</taxon>
        <taxon>Actinomycetota</taxon>
        <taxon>Actinomycetes</taxon>
        <taxon>Mycobacteriales</taxon>
        <taxon>Mycobacteriaceae</taxon>
        <taxon>Mycolicibacterium</taxon>
    </lineage>
</organism>